<dbReference type="NCBIfam" id="TIGR04183">
    <property type="entry name" value="Por_Secre_tail"/>
    <property type="match status" value="1"/>
</dbReference>
<dbReference type="InterPro" id="IPR047589">
    <property type="entry name" value="DUF11_rpt"/>
</dbReference>
<dbReference type="NCBIfam" id="TIGR01451">
    <property type="entry name" value="B_ant_repeat"/>
    <property type="match status" value="1"/>
</dbReference>
<dbReference type="SMART" id="SM00429">
    <property type="entry name" value="IPT"/>
    <property type="match status" value="6"/>
</dbReference>
<dbReference type="InterPro" id="IPR014756">
    <property type="entry name" value="Ig_E-set"/>
</dbReference>
<feature type="domain" description="IPT/TIG" evidence="3">
    <location>
        <begin position="1329"/>
        <end position="1407"/>
    </location>
</feature>
<keyword evidence="5" id="KW-1185">Reference proteome</keyword>
<dbReference type="Pfam" id="PF01833">
    <property type="entry name" value="TIG"/>
    <property type="match status" value="6"/>
</dbReference>
<reference evidence="4 5" key="1">
    <citation type="submission" date="2019-07" db="EMBL/GenBank/DDBJ databases">
        <title>Rufibacter sp. nov., isolated from lake sediment.</title>
        <authorList>
            <person name="Qu J.-H."/>
        </authorList>
    </citation>
    <scope>NUCLEOTIDE SEQUENCE [LARGE SCALE GENOMIC DNA]</scope>
    <source>
        <strain evidence="4 5">NBS58-1</strain>
    </source>
</reference>
<dbReference type="Pfam" id="PF01436">
    <property type="entry name" value="NHL"/>
    <property type="match status" value="1"/>
</dbReference>
<accession>A0A5B6TB85</accession>
<evidence type="ECO:0000256" key="2">
    <source>
        <dbReference type="PROSITE-ProRule" id="PRU00504"/>
    </source>
</evidence>
<dbReference type="Pfam" id="PF24595">
    <property type="entry name" value="DUF7619"/>
    <property type="match status" value="1"/>
</dbReference>
<dbReference type="OrthoDB" id="1524003at2"/>
<dbReference type="PANTHER" id="PTHR24104">
    <property type="entry name" value="E3 UBIQUITIN-PROTEIN LIGASE NHLRC1-RELATED"/>
    <property type="match status" value="1"/>
</dbReference>
<evidence type="ECO:0000313" key="4">
    <source>
        <dbReference type="EMBL" id="KAA3437739.1"/>
    </source>
</evidence>
<dbReference type="RefSeq" id="WP_149090803.1">
    <property type="nucleotide sequence ID" value="NZ_VKKY01000002.1"/>
</dbReference>
<feature type="repeat" description="NHL" evidence="2">
    <location>
        <begin position="115"/>
        <end position="158"/>
    </location>
</feature>
<feature type="domain" description="IPT/TIG" evidence="3">
    <location>
        <begin position="1163"/>
        <end position="1244"/>
    </location>
</feature>
<sequence length="1657" mass="180101">MKIGVPKVFLGIILLLLHFSLRAQTPELNLSRTFGLSLSTPFKLEFDQEGNMVVLEHNILKTFDQNGNLLKKLNLVRDNDPGTFQSFELDKEGNFYLVDVYHSSLQKVTAAGEVVMKVGSEGSGPRHFRNPNDLALDKEGNIYVADTQNNRIQKLNSKGEFLKSFVFPGDTTHKKAVAIEAAPSGTLYVLGIYGKLYKLTQDLQLIDSMQLQFEDTPTYHISNSLGLDQEENIYVFYTSPGRIDKYSSSGKFLKSFASSVNGTKIFTDGLIETTVAEDGEVYVTNRSSNGTGDIQIFGKDGEFKRKIGNQAGYIGITQDDQGQYFLLQENPTYSIQLYNSFGVFVKEFDYTGREGGPQWTPVTIKSDRAGNIYCLEINSVNTGLARIQKFSNEGKFIKTAVEVALDPANYDAYRKGDFHIDSYGNFFLLDCYRGTLKKYNQLGFVVSTLWLSTNNHLLYMPTNLAMDLDGNMFVLDIDGYRISKFNHKGELLHVFQTPKPAGFMFAGWKPQASSMQTDAQGNLYLWNGVGNIIRVYNPSGTQINQINGSSGFLSFNRNSNKLLVLNLSYVNEHISGAPEKVSVITGKIFKETSSNCLPDVNDVPVSGIVVKAEPGPYFGISNEMGLYTIPVDTGTYIVTPILPSEEAGRDITLACLPSNKVPVKSFLTQVAGPNIGLNIKLTPFLNVNVSSSLRRRCFQNVTTVAYSNSGFAPAQNAQVKLQLPPEVIFISASLPHYQDHKGNYVFEVGDLKPGQQGTISIIDSVSCDDPSIRGLTVCTKAWITPANAKPEPASWNKAEIAVSGASAENTQVRFVIQNQGSGNMTDSLSYRVLQDTELSLNSRYKLASGDSLVLRFPTSGRVIRVEADQPVGNPIKATASANVEIKKRNNGLPAIPMMAFPIDDPEPEITEQCLPIVDSFDPNDKQVEPVGLTAEHYTPFNTPLRYTVRFQNTGTDVAYRVVVVDTLSADVDLATLQMGTVSHPYKLSVTGKERPVLTFTFNNIMLPDSSVDQAKSNGSIQFSIKPKANLPDKHLIENFADIFFDYNEPVRTNTTINRLHDLPQVVKSDQQLSADDVVASPSITGFTPSQSRAGQLVIITGKNFGLIGSKNQVLFNAVQAQVIEASETRLKVVVPTNTLTGKIKVVTPDGAVTSSNDYVIFQPPVFTAVTPMEAVPGEVITITGKHFSSVASQDTLTINGVQAQVLEATETQLKVGVPETVYSGKIMLKTLGGQVETTESFKIWHHPVIASFSPAGGKQGTQVVITGTKFSGSAHLNKVLFNNQLAEVVSAQPTSLTVKVPNGATTGLIKVETEHGYSTSSSSFQVYQPPVISGFSPAEGRVGAEVTLEGSHLSEDLVEKVFLGTIPCSIIGYGLKSIKVLVPADAVSGRFSIQSKGGQTQSTSAYHVWYPPVISEVDKARERVGGNLTLTGRNFAEEAQRNKVLFGDKSAQVLQSAEYQLTVRIPIGAVSGQVTVNTPGGTATHRIDIIPAPVITKVNPTSASVGTVVELYGQDFMTLNKRDTVYFAGVEALIISTSPSLLKVQVPRGAVTGKVAVAGAGGTAEADFQVEELSPDQAIQVYPNPTPDRFTVDFIKADFDVLSVQVFDVAGKLLYTAPLPSGQLAKAEINLPSSPAGIYVLVVQTSKGKVIKRIHLL</sequence>
<dbReference type="InterPro" id="IPR011042">
    <property type="entry name" value="6-blade_b-propeller_TolB-like"/>
</dbReference>
<dbReference type="EMBL" id="VKKY01000002">
    <property type="protein sequence ID" value="KAA3437739.1"/>
    <property type="molecule type" value="Genomic_DNA"/>
</dbReference>
<organism evidence="4 5">
    <name type="scientific">Rufibacter hautae</name>
    <dbReference type="NCBI Taxonomy" id="2595005"/>
    <lineage>
        <taxon>Bacteria</taxon>
        <taxon>Pseudomonadati</taxon>
        <taxon>Bacteroidota</taxon>
        <taxon>Cytophagia</taxon>
        <taxon>Cytophagales</taxon>
        <taxon>Hymenobacteraceae</taxon>
        <taxon>Rufibacter</taxon>
    </lineage>
</organism>
<dbReference type="Gene3D" id="2.120.10.30">
    <property type="entry name" value="TolB, C-terminal domain"/>
    <property type="match status" value="2"/>
</dbReference>
<dbReference type="InterPro" id="IPR001258">
    <property type="entry name" value="NHL_repeat"/>
</dbReference>
<dbReference type="InterPro" id="IPR026444">
    <property type="entry name" value="Secre_tail"/>
</dbReference>
<gene>
    <name evidence="4" type="ORF">FOA19_10580</name>
</gene>
<evidence type="ECO:0000313" key="5">
    <source>
        <dbReference type="Proteomes" id="UP000324133"/>
    </source>
</evidence>
<dbReference type="GO" id="GO:0008270">
    <property type="term" value="F:zinc ion binding"/>
    <property type="evidence" value="ECO:0007669"/>
    <property type="project" value="UniProtKB-KW"/>
</dbReference>
<dbReference type="InterPro" id="IPR002909">
    <property type="entry name" value="IPT_dom"/>
</dbReference>
<dbReference type="InterPro" id="IPR050952">
    <property type="entry name" value="TRIM-NHL_E3_ligases"/>
</dbReference>
<dbReference type="PANTHER" id="PTHR24104:SF25">
    <property type="entry name" value="PROTEIN LIN-41"/>
    <property type="match status" value="1"/>
</dbReference>
<evidence type="ECO:0000256" key="1">
    <source>
        <dbReference type="ARBA" id="ARBA00022737"/>
    </source>
</evidence>
<evidence type="ECO:0000259" key="3">
    <source>
        <dbReference type="SMART" id="SM00429"/>
    </source>
</evidence>
<protein>
    <submittedName>
        <fullName evidence="4">T9SS type A sorting domain-containing protein</fullName>
    </submittedName>
</protein>
<proteinExistence type="predicted"/>
<dbReference type="SUPFAM" id="SSF101898">
    <property type="entry name" value="NHL repeat"/>
    <property type="match status" value="2"/>
</dbReference>
<dbReference type="Gene3D" id="2.60.40.10">
    <property type="entry name" value="Immunoglobulins"/>
    <property type="match status" value="6"/>
</dbReference>
<name>A0A5B6TB85_9BACT</name>
<feature type="domain" description="IPT/TIG" evidence="3">
    <location>
        <begin position="1080"/>
        <end position="1159"/>
    </location>
</feature>
<dbReference type="Pfam" id="PF18962">
    <property type="entry name" value="Por_Secre_tail"/>
    <property type="match status" value="1"/>
</dbReference>
<dbReference type="SUPFAM" id="SSF81296">
    <property type="entry name" value="E set domains"/>
    <property type="match status" value="6"/>
</dbReference>
<dbReference type="InterPro" id="IPR055353">
    <property type="entry name" value="DUF7619"/>
</dbReference>
<feature type="domain" description="IPT/TIG" evidence="3">
    <location>
        <begin position="1492"/>
        <end position="1571"/>
    </location>
</feature>
<dbReference type="PROSITE" id="PS51125">
    <property type="entry name" value="NHL"/>
    <property type="match status" value="1"/>
</dbReference>
<feature type="domain" description="IPT/TIG" evidence="3">
    <location>
        <begin position="1246"/>
        <end position="1327"/>
    </location>
</feature>
<feature type="domain" description="IPT/TIG" evidence="3">
    <location>
        <begin position="1411"/>
        <end position="1485"/>
    </location>
</feature>
<dbReference type="CDD" id="cd00102">
    <property type="entry name" value="IPT"/>
    <property type="match status" value="1"/>
</dbReference>
<dbReference type="InterPro" id="IPR013783">
    <property type="entry name" value="Ig-like_fold"/>
</dbReference>
<comment type="caution">
    <text evidence="4">The sequence shown here is derived from an EMBL/GenBank/DDBJ whole genome shotgun (WGS) entry which is preliminary data.</text>
</comment>
<dbReference type="Proteomes" id="UP000324133">
    <property type="component" value="Unassembled WGS sequence"/>
</dbReference>
<keyword evidence="1" id="KW-0677">Repeat</keyword>